<dbReference type="Proteomes" id="UP000597338">
    <property type="component" value="Unassembled WGS sequence"/>
</dbReference>
<name>A0ABQ1M201_9SPHI</name>
<dbReference type="RefSeq" id="WP_188751053.1">
    <property type="nucleotide sequence ID" value="NZ_BMIK01000007.1"/>
</dbReference>
<feature type="chain" id="PRO_5046297799" description="DUF4185 domain-containing protein" evidence="2">
    <location>
        <begin position="24"/>
        <end position="384"/>
    </location>
</feature>
<sequence length="384" mass="43467">MKKKKHILLMAGLLGFLLFTASCSDKSTKPADEGDPSDPSGQFDESGLTRQENDGSWDSSVIVYRDDTYDHYFTRFEGFTGADAAYSTLLPNGDIFWSFGDSWFGKVSANRSRDATTSFFVRNAAMVQHGECFDCFSALNDHGPQSAKTLLLHKQDPDHWYWPYDATVHDNKLHFLISHVTKTEEGGMWGFKTVGSDLAIFSLPELSLDTIIADKYKGEATFGSCLLEDGDYTYIYGTVSGYLSKRVSIARAPQGDLTADWEFWNGTGWQSSPSDYTMPDLDASDQFSVFKVGDTYYLFTQEILFGTRLFLYEGDSPSGPFTNKRILYNIPTQFPETFTYNALVHPELSKQGELVISYCINTNNFQDQFTNADTYRPYFLRIRY</sequence>
<evidence type="ECO:0000313" key="4">
    <source>
        <dbReference type="Proteomes" id="UP000597338"/>
    </source>
</evidence>
<gene>
    <name evidence="3" type="ORF">GCM10011386_24360</name>
</gene>
<evidence type="ECO:0008006" key="5">
    <source>
        <dbReference type="Google" id="ProtNLM"/>
    </source>
</evidence>
<feature type="region of interest" description="Disordered" evidence="1">
    <location>
        <begin position="27"/>
        <end position="54"/>
    </location>
</feature>
<dbReference type="PROSITE" id="PS51257">
    <property type="entry name" value="PROKAR_LIPOPROTEIN"/>
    <property type="match status" value="1"/>
</dbReference>
<dbReference type="InterPro" id="IPR032169">
    <property type="entry name" value="DUF5005"/>
</dbReference>
<evidence type="ECO:0000313" key="3">
    <source>
        <dbReference type="EMBL" id="GGC31435.1"/>
    </source>
</evidence>
<proteinExistence type="predicted"/>
<dbReference type="EMBL" id="BMIK01000007">
    <property type="protein sequence ID" value="GGC31435.1"/>
    <property type="molecule type" value="Genomic_DNA"/>
</dbReference>
<comment type="caution">
    <text evidence="3">The sequence shown here is derived from an EMBL/GenBank/DDBJ whole genome shotgun (WGS) entry which is preliminary data.</text>
</comment>
<accession>A0ABQ1M201</accession>
<dbReference type="Pfam" id="PF16396">
    <property type="entry name" value="DUF5005"/>
    <property type="match status" value="2"/>
</dbReference>
<evidence type="ECO:0000256" key="2">
    <source>
        <dbReference type="SAM" id="SignalP"/>
    </source>
</evidence>
<protein>
    <recommendedName>
        <fullName evidence="5">DUF4185 domain-containing protein</fullName>
    </recommendedName>
</protein>
<feature type="signal peptide" evidence="2">
    <location>
        <begin position="1"/>
        <end position="23"/>
    </location>
</feature>
<reference evidence="4" key="1">
    <citation type="journal article" date="2019" name="Int. J. Syst. Evol. Microbiol.">
        <title>The Global Catalogue of Microorganisms (GCM) 10K type strain sequencing project: providing services to taxonomists for standard genome sequencing and annotation.</title>
        <authorList>
            <consortium name="The Broad Institute Genomics Platform"/>
            <consortium name="The Broad Institute Genome Sequencing Center for Infectious Disease"/>
            <person name="Wu L."/>
            <person name="Ma J."/>
        </authorList>
    </citation>
    <scope>NUCLEOTIDE SEQUENCE [LARGE SCALE GENOMIC DNA]</scope>
    <source>
        <strain evidence="4">CGMCC 1.15342</strain>
    </source>
</reference>
<evidence type="ECO:0000256" key="1">
    <source>
        <dbReference type="SAM" id="MobiDB-lite"/>
    </source>
</evidence>
<keyword evidence="2" id="KW-0732">Signal</keyword>
<keyword evidence="4" id="KW-1185">Reference proteome</keyword>
<organism evidence="3 4">
    <name type="scientific">Parapedobacter defluvii</name>
    <dbReference type="NCBI Taxonomy" id="2045106"/>
    <lineage>
        <taxon>Bacteria</taxon>
        <taxon>Pseudomonadati</taxon>
        <taxon>Bacteroidota</taxon>
        <taxon>Sphingobacteriia</taxon>
        <taxon>Sphingobacteriales</taxon>
        <taxon>Sphingobacteriaceae</taxon>
        <taxon>Parapedobacter</taxon>
    </lineage>
</organism>